<proteinExistence type="predicted"/>
<evidence type="ECO:0000256" key="1">
    <source>
        <dbReference type="SAM" id="MobiDB-lite"/>
    </source>
</evidence>
<evidence type="ECO:0000313" key="5">
    <source>
        <dbReference type="Proteomes" id="UP000007967"/>
    </source>
</evidence>
<evidence type="ECO:0000256" key="2">
    <source>
        <dbReference type="SAM" id="Phobius"/>
    </source>
</evidence>
<protein>
    <submittedName>
        <fullName evidence="4">Uncharacterized protein</fullName>
    </submittedName>
</protein>
<keyword evidence="2" id="KW-0472">Membrane</keyword>
<feature type="region of interest" description="Disordered" evidence="1">
    <location>
        <begin position="105"/>
        <end position="129"/>
    </location>
</feature>
<dbReference type="EMBL" id="CP001736">
    <property type="protein sequence ID" value="ADB33257.1"/>
    <property type="molecule type" value="Genomic_DNA"/>
</dbReference>
<keyword evidence="2" id="KW-0812">Transmembrane</keyword>
<accession>D2PTX4</accession>
<evidence type="ECO:0000313" key="4">
    <source>
        <dbReference type="EMBL" id="ADB33257.1"/>
    </source>
</evidence>
<dbReference type="Proteomes" id="UP000007967">
    <property type="component" value="Chromosome"/>
</dbReference>
<keyword evidence="2" id="KW-1133">Transmembrane helix</keyword>
<keyword evidence="3" id="KW-0732">Signal</keyword>
<name>D2PTX4_KRIFD</name>
<dbReference type="RefSeq" id="WP_012921811.1">
    <property type="nucleotide sequence ID" value="NC_013729.1"/>
</dbReference>
<evidence type="ECO:0000256" key="3">
    <source>
        <dbReference type="SAM" id="SignalP"/>
    </source>
</evidence>
<feature type="chain" id="PRO_5039140498" evidence="3">
    <location>
        <begin position="26"/>
        <end position="129"/>
    </location>
</feature>
<keyword evidence="5" id="KW-1185">Reference proteome</keyword>
<dbReference type="KEGG" id="kfl:Kfla_4221"/>
<dbReference type="AlphaFoldDB" id="D2PTX4"/>
<reference evidence="5" key="1">
    <citation type="submission" date="2009-09" db="EMBL/GenBank/DDBJ databases">
        <title>The complete genome of Kribbella flavida DSM 17836.</title>
        <authorList>
            <consortium name="US DOE Joint Genome Institute (JGI-PGF)"/>
            <person name="Lucas S."/>
            <person name="Copeland A."/>
            <person name="Lapidus A."/>
            <person name="Glavina del Rio T."/>
            <person name="Dalin E."/>
            <person name="Tice H."/>
            <person name="Bruce D."/>
            <person name="Goodwin L."/>
            <person name="Pitluck S."/>
            <person name="Kyrpides N."/>
            <person name="Mavromatis K."/>
            <person name="Ivanova N."/>
            <person name="Saunders E."/>
            <person name="Brettin T."/>
            <person name="Detter J.C."/>
            <person name="Han C."/>
            <person name="Larimer F."/>
            <person name="Land M."/>
            <person name="Hauser L."/>
            <person name="Markowitz V."/>
            <person name="Cheng J.-F."/>
            <person name="Hugenholtz P."/>
            <person name="Woyke T."/>
            <person name="Wu D."/>
            <person name="Pukall R."/>
            <person name="Klenk H.-P."/>
            <person name="Eisen J.A."/>
        </authorList>
    </citation>
    <scope>NUCLEOTIDE SEQUENCE [LARGE SCALE GENOMIC DNA]</scope>
    <source>
        <strain evidence="5">DSM 17836 / JCM 10339 / NBRC 14399</strain>
    </source>
</reference>
<dbReference type="HOGENOM" id="CLU_1945957_0_0_11"/>
<feature type="transmembrane region" description="Helical" evidence="2">
    <location>
        <begin position="80"/>
        <end position="101"/>
    </location>
</feature>
<reference evidence="4 5" key="2">
    <citation type="journal article" date="2010" name="Stand. Genomic Sci.">
        <title>Complete genome sequence of Kribbella flavida type strain (IFO 14399).</title>
        <authorList>
            <person name="Pukall R."/>
            <person name="Lapidus A."/>
            <person name="Glavina Del Rio T."/>
            <person name="Copeland A."/>
            <person name="Tice H."/>
            <person name="Cheng J.-F."/>
            <person name="Lucas S."/>
            <person name="Chen F."/>
            <person name="Nolan M."/>
            <person name="LaButti K."/>
            <person name="Pati A."/>
            <person name="Ivanova N."/>
            <person name="Mavrommatis K."/>
            <person name="Mikhailova N."/>
            <person name="Pitluck S."/>
            <person name="Bruce D."/>
            <person name="Goodwin L."/>
            <person name="Land M."/>
            <person name="Hauser L."/>
            <person name="Chang Y.-J."/>
            <person name="Jeffries C.D."/>
            <person name="Chen A."/>
            <person name="Palaniappan K."/>
            <person name="Chain P."/>
            <person name="Rohde M."/>
            <person name="Goeker M."/>
            <person name="Bristow J."/>
            <person name="Eisen J.A."/>
            <person name="Markowitz V."/>
            <person name="Hugenholtz P."/>
            <person name="Kyrpides N.C."/>
            <person name="Klenk H.-P."/>
            <person name="Brettin T."/>
        </authorList>
    </citation>
    <scope>NUCLEOTIDE SEQUENCE [LARGE SCALE GENOMIC DNA]</scope>
    <source>
        <strain evidence="5">DSM 17836 / JCM 10339 / NBRC 14399</strain>
    </source>
</reference>
<organism evidence="4 5">
    <name type="scientific">Kribbella flavida (strain DSM 17836 / JCM 10339 / NBRC 14399)</name>
    <dbReference type="NCBI Taxonomy" id="479435"/>
    <lineage>
        <taxon>Bacteria</taxon>
        <taxon>Bacillati</taxon>
        <taxon>Actinomycetota</taxon>
        <taxon>Actinomycetes</taxon>
        <taxon>Propionibacteriales</taxon>
        <taxon>Kribbellaceae</taxon>
        <taxon>Kribbella</taxon>
    </lineage>
</organism>
<feature type="region of interest" description="Disordered" evidence="1">
    <location>
        <begin position="36"/>
        <end position="76"/>
    </location>
</feature>
<feature type="compositionally biased region" description="Basic and acidic residues" evidence="1">
    <location>
        <begin position="120"/>
        <end position="129"/>
    </location>
</feature>
<gene>
    <name evidence="4" type="ordered locus">Kfla_4221</name>
</gene>
<sequence>MTAKTVARILAGATMVLLAGWQVPAAGAEPAYGVVAGAPAADSPTTSPSQSPSLGATVTPPASLPDDNDGDPDDFTQAPIAILAPLALAVIVGGSAAFYLFRRNQRRRSSSARSSSDRSGPSDRSDRSS</sequence>
<feature type="compositionally biased region" description="Low complexity" evidence="1">
    <location>
        <begin position="36"/>
        <end position="53"/>
    </location>
</feature>
<feature type="signal peptide" evidence="3">
    <location>
        <begin position="1"/>
        <end position="25"/>
    </location>
</feature>